<gene>
    <name evidence="2" type="ORF">GE115_03575</name>
</gene>
<accession>A0A6I2F330</accession>
<reference evidence="2 3" key="1">
    <citation type="submission" date="2019-10" db="EMBL/GenBank/DDBJ databases">
        <authorList>
            <person name="Nie G."/>
            <person name="Ming H."/>
            <person name="Yi B."/>
        </authorList>
    </citation>
    <scope>NUCLEOTIDE SEQUENCE [LARGE SCALE GENOMIC DNA]</scope>
    <source>
        <strain evidence="2 3">CFH 90414</strain>
    </source>
</reference>
<proteinExistence type="inferred from homology"/>
<dbReference type="Pfam" id="PF00480">
    <property type="entry name" value="ROK"/>
    <property type="match status" value="2"/>
</dbReference>
<dbReference type="SUPFAM" id="SSF53067">
    <property type="entry name" value="Actin-like ATPase domain"/>
    <property type="match status" value="1"/>
</dbReference>
<dbReference type="SUPFAM" id="SSF46785">
    <property type="entry name" value="Winged helix' DNA-binding domain"/>
    <property type="match status" value="1"/>
</dbReference>
<keyword evidence="3" id="KW-1185">Reference proteome</keyword>
<dbReference type="InterPro" id="IPR000600">
    <property type="entry name" value="ROK"/>
</dbReference>
<protein>
    <submittedName>
        <fullName evidence="2">ROK family protein</fullName>
    </submittedName>
</protein>
<evidence type="ECO:0000256" key="1">
    <source>
        <dbReference type="ARBA" id="ARBA00006479"/>
    </source>
</evidence>
<dbReference type="InterPro" id="IPR036390">
    <property type="entry name" value="WH_DNA-bd_sf"/>
</dbReference>
<evidence type="ECO:0000313" key="3">
    <source>
        <dbReference type="Proteomes" id="UP000431080"/>
    </source>
</evidence>
<evidence type="ECO:0000313" key="2">
    <source>
        <dbReference type="EMBL" id="MRG58952.1"/>
    </source>
</evidence>
<name>A0A6I2F330_9MICO</name>
<dbReference type="AlphaFoldDB" id="A0A6I2F330"/>
<dbReference type="EMBL" id="WJIF01000002">
    <property type="protein sequence ID" value="MRG58952.1"/>
    <property type="molecule type" value="Genomic_DNA"/>
</dbReference>
<dbReference type="Gene3D" id="3.30.420.40">
    <property type="match status" value="4"/>
</dbReference>
<dbReference type="Proteomes" id="UP000431080">
    <property type="component" value="Unassembled WGS sequence"/>
</dbReference>
<comment type="caution">
    <text evidence="2">The sequence shown here is derived from an EMBL/GenBank/DDBJ whole genome shotgun (WGS) entry which is preliminary data.</text>
</comment>
<dbReference type="PANTHER" id="PTHR18964:SF149">
    <property type="entry name" value="BIFUNCTIONAL UDP-N-ACETYLGLUCOSAMINE 2-EPIMERASE_N-ACETYLMANNOSAMINE KINASE"/>
    <property type="match status" value="1"/>
</dbReference>
<comment type="similarity">
    <text evidence="1">Belongs to the ROK (NagC/XylR) family.</text>
</comment>
<organism evidence="2 3">
    <name type="scientific">Agromyces agglutinans</name>
    <dbReference type="NCBI Taxonomy" id="2662258"/>
    <lineage>
        <taxon>Bacteria</taxon>
        <taxon>Bacillati</taxon>
        <taxon>Actinomycetota</taxon>
        <taxon>Actinomycetes</taxon>
        <taxon>Micrococcales</taxon>
        <taxon>Microbacteriaceae</taxon>
        <taxon>Agromyces</taxon>
    </lineage>
</organism>
<dbReference type="InterPro" id="IPR036388">
    <property type="entry name" value="WH-like_DNA-bd_sf"/>
</dbReference>
<sequence length="387" mass="39798">MGSRSLLRRMNSLGVLRAVMGEAQTLRELAASSGLSRTAVDAVVSDLAAMGWLAASDAASVRGVGRPAMSYGVPREIGCFLSVDIGANHVFAVLTDLTGAVLGRTSERVSEADDAETRIAVTLELCDRVLGTAGLDRGAPWIVTVGSPGAIGSDGRILHFGGTGMPGWVGLDLRERFAAEFAGAVLVEGDVPLGAHAELAFGAARGLSDVVYVLCGRRTSGAAIVGGRVHRGVHGAAGTVGEMPELKWAELNEQYGRDVLGSPRPTREQIFDLARSGNPAAIAAVDEFADDLAVGAAAMTLAFDPEVLVIGGGSAPGADVFLPRFEETLARICPLPPTVVASTLGSEAVAMGGISLAARHLDAVLEDAVATGTAFPDPQQARRLVRA</sequence>
<dbReference type="Gene3D" id="1.10.10.10">
    <property type="entry name" value="Winged helix-like DNA-binding domain superfamily/Winged helix DNA-binding domain"/>
    <property type="match status" value="1"/>
</dbReference>
<dbReference type="PANTHER" id="PTHR18964">
    <property type="entry name" value="ROK (REPRESSOR, ORF, KINASE) FAMILY"/>
    <property type="match status" value="1"/>
</dbReference>
<dbReference type="InterPro" id="IPR043129">
    <property type="entry name" value="ATPase_NBD"/>
</dbReference>